<accession>A0A6M0RV92</accession>
<feature type="signal peptide" evidence="1">
    <location>
        <begin position="1"/>
        <end position="18"/>
    </location>
</feature>
<dbReference type="Proteomes" id="UP000481033">
    <property type="component" value="Unassembled WGS sequence"/>
</dbReference>
<dbReference type="EMBL" id="QXHD01000004">
    <property type="protein sequence ID" value="NEZ60079.1"/>
    <property type="molecule type" value="Genomic_DNA"/>
</dbReference>
<proteinExistence type="predicted"/>
<reference evidence="3 4" key="1">
    <citation type="journal article" date="2020" name="Microb. Ecol.">
        <title>Ecogenomics of the Marine Benthic Filamentous Cyanobacterium Adonisia.</title>
        <authorList>
            <person name="Walter J.M."/>
            <person name="Coutinho F.H."/>
            <person name="Leomil L."/>
            <person name="Hargreaves P.I."/>
            <person name="Campeao M.E."/>
            <person name="Vieira V.V."/>
            <person name="Silva B.S."/>
            <person name="Fistarol G.O."/>
            <person name="Salomon P.S."/>
            <person name="Sawabe T."/>
            <person name="Mino S."/>
            <person name="Hosokawa M."/>
            <person name="Miyashita H."/>
            <person name="Maruyama F."/>
            <person name="van Verk M.C."/>
            <person name="Dutilh B.E."/>
            <person name="Thompson C.C."/>
            <person name="Thompson F.L."/>
        </authorList>
    </citation>
    <scope>NUCLEOTIDE SEQUENCE [LARGE SCALE GENOMIC DNA]</scope>
    <source>
        <strain evidence="3 4">CCMR0081</strain>
    </source>
</reference>
<dbReference type="NCBIfam" id="NF041384">
    <property type="entry name" value="YHS_seleno_dom"/>
    <property type="match status" value="1"/>
</dbReference>
<organism evidence="3 4">
    <name type="scientific">Adonisia turfae CCMR0081</name>
    <dbReference type="NCBI Taxonomy" id="2292702"/>
    <lineage>
        <taxon>Bacteria</taxon>
        <taxon>Bacillati</taxon>
        <taxon>Cyanobacteriota</taxon>
        <taxon>Adonisia</taxon>
        <taxon>Adonisia turfae</taxon>
    </lineage>
</organism>
<sequence length="165" mass="17801">MKRSILLPLALASTMLLASCATSTTTSTTAPAGTEQAAAPTYAVFAEDNVAIRGADPVAYFTEGDYTPGSEEFTHDWEGATWQFASAENRDLFAANPEEYAPQYGGFCAYAVSQGSTAPIEPTAWKIVDGKLYLNYNDKIQQRWAQDIPGYIAKADTNWPGVLAN</sequence>
<gene>
    <name evidence="3" type="ORF">DXZ20_31435</name>
</gene>
<protein>
    <submittedName>
        <fullName evidence="3">YHS domain-containing protein</fullName>
    </submittedName>
</protein>
<keyword evidence="1" id="KW-0732">Signal</keyword>
<dbReference type="AlphaFoldDB" id="A0A6M0RV92"/>
<evidence type="ECO:0000313" key="4">
    <source>
        <dbReference type="Proteomes" id="UP000481033"/>
    </source>
</evidence>
<dbReference type="InterPro" id="IPR007029">
    <property type="entry name" value="YHS_dom"/>
</dbReference>
<dbReference type="PROSITE" id="PS51257">
    <property type="entry name" value="PROKAR_LIPOPROTEIN"/>
    <property type="match status" value="1"/>
</dbReference>
<keyword evidence="4" id="KW-1185">Reference proteome</keyword>
<evidence type="ECO:0000259" key="2">
    <source>
        <dbReference type="Pfam" id="PF04945"/>
    </source>
</evidence>
<evidence type="ECO:0000256" key="1">
    <source>
        <dbReference type="SAM" id="SignalP"/>
    </source>
</evidence>
<feature type="chain" id="PRO_5027049597" evidence="1">
    <location>
        <begin position="19"/>
        <end position="165"/>
    </location>
</feature>
<evidence type="ECO:0000313" key="3">
    <source>
        <dbReference type="EMBL" id="NEZ60079.1"/>
    </source>
</evidence>
<comment type="caution">
    <text evidence="3">The sequence shown here is derived from an EMBL/GenBank/DDBJ whole genome shotgun (WGS) entry which is preliminary data.</text>
</comment>
<dbReference type="RefSeq" id="WP_163702775.1">
    <property type="nucleotide sequence ID" value="NZ_QXHD01000004.1"/>
</dbReference>
<dbReference type="Pfam" id="PF04945">
    <property type="entry name" value="YHS"/>
    <property type="match status" value="1"/>
</dbReference>
<name>A0A6M0RV92_9CYAN</name>
<feature type="domain" description="YHS" evidence="2">
    <location>
        <begin position="58"/>
        <end position="104"/>
    </location>
</feature>